<keyword evidence="3" id="KW-1185">Reference proteome</keyword>
<evidence type="ECO:0000313" key="2">
    <source>
        <dbReference type="EMBL" id="TWT91129.1"/>
    </source>
</evidence>
<evidence type="ECO:0000256" key="1">
    <source>
        <dbReference type="SAM" id="SignalP"/>
    </source>
</evidence>
<keyword evidence="1" id="KW-0732">Signal</keyword>
<name>A0A5C5ZUP6_9BACT</name>
<feature type="chain" id="PRO_5023022042" description="Flagellar protein FliL" evidence="1">
    <location>
        <begin position="42"/>
        <end position="162"/>
    </location>
</feature>
<evidence type="ECO:0008006" key="4">
    <source>
        <dbReference type="Google" id="ProtNLM"/>
    </source>
</evidence>
<sequence precursor="true">MNADQIMTPMFTRPAASYPTLLLPLLLVATLLALAATPAAAAEPAAEPGDEEQAEPAPVGVKLGDFRIRDSRATEGIKVRLSFTLFTSVPEDEAEAFRQKLEARRGRLGDAVLVAVRIALPEEFEEPNLARLRRRIQLQVRRGLPGLPINELYVSDFSYLIE</sequence>
<evidence type="ECO:0000313" key="3">
    <source>
        <dbReference type="Proteomes" id="UP000315440"/>
    </source>
</evidence>
<dbReference type="AlphaFoldDB" id="A0A5C5ZUP6"/>
<protein>
    <recommendedName>
        <fullName evidence="4">Flagellar protein FliL</fullName>
    </recommendedName>
</protein>
<comment type="caution">
    <text evidence="2">The sequence shown here is derived from an EMBL/GenBank/DDBJ whole genome shotgun (WGS) entry which is preliminary data.</text>
</comment>
<gene>
    <name evidence="2" type="ORF">Mal64_15280</name>
</gene>
<dbReference type="Proteomes" id="UP000315440">
    <property type="component" value="Unassembled WGS sequence"/>
</dbReference>
<feature type="signal peptide" evidence="1">
    <location>
        <begin position="1"/>
        <end position="41"/>
    </location>
</feature>
<accession>A0A5C5ZUP6</accession>
<reference evidence="2 3" key="1">
    <citation type="submission" date="2019-02" db="EMBL/GenBank/DDBJ databases">
        <title>Deep-cultivation of Planctomycetes and their phenomic and genomic characterization uncovers novel biology.</title>
        <authorList>
            <person name="Wiegand S."/>
            <person name="Jogler M."/>
            <person name="Boedeker C."/>
            <person name="Pinto D."/>
            <person name="Vollmers J."/>
            <person name="Rivas-Marin E."/>
            <person name="Kohn T."/>
            <person name="Peeters S.H."/>
            <person name="Heuer A."/>
            <person name="Rast P."/>
            <person name="Oberbeckmann S."/>
            <person name="Bunk B."/>
            <person name="Jeske O."/>
            <person name="Meyerdierks A."/>
            <person name="Storesund J.E."/>
            <person name="Kallscheuer N."/>
            <person name="Luecker S."/>
            <person name="Lage O.M."/>
            <person name="Pohl T."/>
            <person name="Merkel B.J."/>
            <person name="Hornburger P."/>
            <person name="Mueller R.-W."/>
            <person name="Bruemmer F."/>
            <person name="Labrenz M."/>
            <person name="Spormann A.M."/>
            <person name="Op Den Camp H."/>
            <person name="Overmann J."/>
            <person name="Amann R."/>
            <person name="Jetten M.S.M."/>
            <person name="Mascher T."/>
            <person name="Medema M.H."/>
            <person name="Devos D.P."/>
            <person name="Kaster A.-K."/>
            <person name="Ovreas L."/>
            <person name="Rohde M."/>
            <person name="Galperin M.Y."/>
            <person name="Jogler C."/>
        </authorList>
    </citation>
    <scope>NUCLEOTIDE SEQUENCE [LARGE SCALE GENOMIC DNA]</scope>
    <source>
        <strain evidence="2 3">Mal64</strain>
    </source>
</reference>
<organism evidence="2 3">
    <name type="scientific">Pseudobythopirellula maris</name>
    <dbReference type="NCBI Taxonomy" id="2527991"/>
    <lineage>
        <taxon>Bacteria</taxon>
        <taxon>Pseudomonadati</taxon>
        <taxon>Planctomycetota</taxon>
        <taxon>Planctomycetia</taxon>
        <taxon>Pirellulales</taxon>
        <taxon>Lacipirellulaceae</taxon>
        <taxon>Pseudobythopirellula</taxon>
    </lineage>
</organism>
<proteinExistence type="predicted"/>
<dbReference type="EMBL" id="SJPQ01000001">
    <property type="protein sequence ID" value="TWT91129.1"/>
    <property type="molecule type" value="Genomic_DNA"/>
</dbReference>